<accession>A0ACB7SZK6</accession>
<name>A0ACB7SZK6_HYAAI</name>
<organism evidence="1 2">
    <name type="scientific">Hyalomma asiaticum</name>
    <name type="common">Tick</name>
    <dbReference type="NCBI Taxonomy" id="266040"/>
    <lineage>
        <taxon>Eukaryota</taxon>
        <taxon>Metazoa</taxon>
        <taxon>Ecdysozoa</taxon>
        <taxon>Arthropoda</taxon>
        <taxon>Chelicerata</taxon>
        <taxon>Arachnida</taxon>
        <taxon>Acari</taxon>
        <taxon>Parasitiformes</taxon>
        <taxon>Ixodida</taxon>
        <taxon>Ixodoidea</taxon>
        <taxon>Ixodidae</taxon>
        <taxon>Hyalomminae</taxon>
        <taxon>Hyalomma</taxon>
    </lineage>
</organism>
<dbReference type="Proteomes" id="UP000821845">
    <property type="component" value="Chromosome 2"/>
</dbReference>
<evidence type="ECO:0000313" key="1">
    <source>
        <dbReference type="EMBL" id="KAH6940035.1"/>
    </source>
</evidence>
<comment type="caution">
    <text evidence="1">The sequence shown here is derived from an EMBL/GenBank/DDBJ whole genome shotgun (WGS) entry which is preliminary data.</text>
</comment>
<evidence type="ECO:0000313" key="2">
    <source>
        <dbReference type="Proteomes" id="UP000821845"/>
    </source>
</evidence>
<dbReference type="EMBL" id="CM023482">
    <property type="protein sequence ID" value="KAH6940035.1"/>
    <property type="molecule type" value="Genomic_DNA"/>
</dbReference>
<reference evidence="1" key="1">
    <citation type="submission" date="2020-05" db="EMBL/GenBank/DDBJ databases">
        <title>Large-scale comparative analyses of tick genomes elucidate their genetic diversity and vector capacities.</title>
        <authorList>
            <person name="Jia N."/>
            <person name="Wang J."/>
            <person name="Shi W."/>
            <person name="Du L."/>
            <person name="Sun Y."/>
            <person name="Zhan W."/>
            <person name="Jiang J."/>
            <person name="Wang Q."/>
            <person name="Zhang B."/>
            <person name="Ji P."/>
            <person name="Sakyi L.B."/>
            <person name="Cui X."/>
            <person name="Yuan T."/>
            <person name="Jiang B."/>
            <person name="Yang W."/>
            <person name="Lam T.T.-Y."/>
            <person name="Chang Q."/>
            <person name="Ding S."/>
            <person name="Wang X."/>
            <person name="Zhu J."/>
            <person name="Ruan X."/>
            <person name="Zhao L."/>
            <person name="Wei J."/>
            <person name="Que T."/>
            <person name="Du C."/>
            <person name="Cheng J."/>
            <person name="Dai P."/>
            <person name="Han X."/>
            <person name="Huang E."/>
            <person name="Gao Y."/>
            <person name="Liu J."/>
            <person name="Shao H."/>
            <person name="Ye R."/>
            <person name="Li L."/>
            <person name="Wei W."/>
            <person name="Wang X."/>
            <person name="Wang C."/>
            <person name="Yang T."/>
            <person name="Huo Q."/>
            <person name="Li W."/>
            <person name="Guo W."/>
            <person name="Chen H."/>
            <person name="Zhou L."/>
            <person name="Ni X."/>
            <person name="Tian J."/>
            <person name="Zhou Y."/>
            <person name="Sheng Y."/>
            <person name="Liu T."/>
            <person name="Pan Y."/>
            <person name="Xia L."/>
            <person name="Li J."/>
            <person name="Zhao F."/>
            <person name="Cao W."/>
        </authorList>
    </citation>
    <scope>NUCLEOTIDE SEQUENCE</scope>
    <source>
        <strain evidence="1">Hyas-2018</strain>
    </source>
</reference>
<proteinExistence type="predicted"/>
<keyword evidence="2" id="KW-1185">Reference proteome</keyword>
<protein>
    <submittedName>
        <fullName evidence="1">Uncharacterized protein</fullName>
    </submittedName>
</protein>
<gene>
    <name evidence="1" type="ORF">HPB50_024484</name>
</gene>
<sequence>MDRLRRSRGVLQAASTRLISSAAKALQAEHPSMTDLQVVSNDLQDMVSTLAAVDEKVADLLTDGEEYEEEATARRRPRSSRVTGTDTQGVSTRSSPREPLRVPVFSGELREWWGFWEHYELVTIRNNHDEACGRGGHLEQANYAVAVKMLQERFGRHVALADERIDSLLAIAPVDRSSQLSQQRQLYEEVRFRPSCLDSLCVLASCSVVIFHRVFMRSLPGDLAVLERQRMK</sequence>